<evidence type="ECO:0000256" key="1">
    <source>
        <dbReference type="SAM" id="MobiDB-lite"/>
    </source>
</evidence>
<proteinExistence type="predicted"/>
<keyword evidence="3" id="KW-1185">Reference proteome</keyword>
<comment type="caution">
    <text evidence="2">The sequence shown here is derived from an EMBL/GenBank/DDBJ whole genome shotgun (WGS) entry which is preliminary data.</text>
</comment>
<organism evidence="2 3">
    <name type="scientific">Pseudocitrobacter cyperus</name>
    <dbReference type="NCBI Taxonomy" id="3112843"/>
    <lineage>
        <taxon>Bacteria</taxon>
        <taxon>Pseudomonadati</taxon>
        <taxon>Pseudomonadota</taxon>
        <taxon>Gammaproteobacteria</taxon>
        <taxon>Enterobacterales</taxon>
        <taxon>Enterobacteriaceae</taxon>
        <taxon>Pseudocitrobacter</taxon>
    </lineage>
</organism>
<protein>
    <submittedName>
        <fullName evidence="2">YdgA family protein</fullName>
    </submittedName>
</protein>
<evidence type="ECO:0000313" key="3">
    <source>
        <dbReference type="Proteomes" id="UP001444146"/>
    </source>
</evidence>
<dbReference type="InterPro" id="IPR010352">
    <property type="entry name" value="DUF945"/>
</dbReference>
<dbReference type="EMBL" id="JAYMYY010000001">
    <property type="protein sequence ID" value="MEO3988581.1"/>
    <property type="molecule type" value="Genomic_DNA"/>
</dbReference>
<sequence>MKKSLVAVGVVVALGVIWTGGAWYTGKQLESRFADMVAQANDQLKRTAPEAGLELSYQDYQRGIFSSQLKMVVKPIAGAEKALLKPGQSVVLNEDVDHGPFPLAALKRFNLLPSMASVNTTLVNNDVTKPLFDIAKGETPFVVDTRISYSGDTHSAINLKPLNYEKEAEKVAFSGGDFELSADRDGNVVSLTGEAESALVNAVNEYNQKVQLTFNNLKTEGSSKLASFNERIGNQKISLDKVSVSVEGKELTVLEGMTLDGKSDLSDDGKKVNSQLDYAVNSLKLQSQDMGSGKLTLKVGNIDGQAWHQFSQQYNAQAQALLAQPDLQNNPELYQEKITEAFFSALPVLLKGDPSITVAPLSWKNSKGETTLNLSLLLKDPTQSTQPVQTLAQQVDTLVKSLDGKLVIPMDMATEFMTQIAKLEGYQQEEASKLASQQVKGFAAMGQMFRLTSTEDNQVTSSLQYANGMVTLNGNKMPLDEFAGMFGLQAPAIQESEPQAPATPSEPPVTAPAQ</sequence>
<reference evidence="2 3" key="1">
    <citation type="submission" date="2024-01" db="EMBL/GenBank/DDBJ databases">
        <title>Pseudocitrobacter sp. Endophytic strain Cyp-38L.</title>
        <authorList>
            <person name="Amer M.A."/>
            <person name="Hamed S.M."/>
        </authorList>
    </citation>
    <scope>NUCLEOTIDE SEQUENCE [LARGE SCALE GENOMIC DNA]</scope>
    <source>
        <strain evidence="2 3">Cyp38S</strain>
    </source>
</reference>
<dbReference type="Proteomes" id="UP001444146">
    <property type="component" value="Unassembled WGS sequence"/>
</dbReference>
<accession>A0ABV0HDI4</accession>
<dbReference type="RefSeq" id="WP_347793122.1">
    <property type="nucleotide sequence ID" value="NZ_JAYMYY010000001.1"/>
</dbReference>
<feature type="region of interest" description="Disordered" evidence="1">
    <location>
        <begin position="492"/>
        <end position="514"/>
    </location>
</feature>
<dbReference type="Pfam" id="PF06097">
    <property type="entry name" value="DUF945"/>
    <property type="match status" value="1"/>
</dbReference>
<name>A0ABV0HDI4_9ENTR</name>
<evidence type="ECO:0000313" key="2">
    <source>
        <dbReference type="EMBL" id="MEO3988581.1"/>
    </source>
</evidence>
<gene>
    <name evidence="2" type="ORF">VSR74_01890</name>
</gene>
<feature type="compositionally biased region" description="Pro residues" evidence="1">
    <location>
        <begin position="504"/>
        <end position="514"/>
    </location>
</feature>